<name>A0A537IKY0_9BACT</name>
<reference evidence="2 3" key="1">
    <citation type="journal article" date="2019" name="Nat. Microbiol.">
        <title>Mediterranean grassland soil C-N compound turnover is dependent on rainfall and depth, and is mediated by genomically divergent microorganisms.</title>
        <authorList>
            <person name="Diamond S."/>
            <person name="Andeer P.F."/>
            <person name="Li Z."/>
            <person name="Crits-Christoph A."/>
            <person name="Burstein D."/>
            <person name="Anantharaman K."/>
            <person name="Lane K.R."/>
            <person name="Thomas B.C."/>
            <person name="Pan C."/>
            <person name="Northen T.R."/>
            <person name="Banfield J.F."/>
        </authorList>
    </citation>
    <scope>NUCLEOTIDE SEQUENCE [LARGE SCALE GENOMIC DNA]</scope>
    <source>
        <strain evidence="2">NP_8</strain>
    </source>
</reference>
<evidence type="ECO:0000259" key="1">
    <source>
        <dbReference type="PROSITE" id="PS51819"/>
    </source>
</evidence>
<accession>A0A537IKY0</accession>
<dbReference type="AlphaFoldDB" id="A0A537IKY0"/>
<dbReference type="PROSITE" id="PS51819">
    <property type="entry name" value="VOC"/>
    <property type="match status" value="1"/>
</dbReference>
<organism evidence="2 3">
    <name type="scientific">Candidatus Segetimicrobium genomatis</name>
    <dbReference type="NCBI Taxonomy" id="2569760"/>
    <lineage>
        <taxon>Bacteria</taxon>
        <taxon>Bacillati</taxon>
        <taxon>Candidatus Sysuimicrobiota</taxon>
        <taxon>Candidatus Sysuimicrobiia</taxon>
        <taxon>Candidatus Sysuimicrobiales</taxon>
        <taxon>Candidatus Segetimicrobiaceae</taxon>
        <taxon>Candidatus Segetimicrobium</taxon>
    </lineage>
</organism>
<dbReference type="Proteomes" id="UP000318834">
    <property type="component" value="Unassembled WGS sequence"/>
</dbReference>
<dbReference type="InterPro" id="IPR052164">
    <property type="entry name" value="Anthracycline_SecMetBiosynth"/>
</dbReference>
<evidence type="ECO:0000313" key="2">
    <source>
        <dbReference type="EMBL" id="TMI71958.1"/>
    </source>
</evidence>
<dbReference type="InterPro" id="IPR004360">
    <property type="entry name" value="Glyas_Fos-R_dOase_dom"/>
</dbReference>
<dbReference type="PANTHER" id="PTHR33993">
    <property type="entry name" value="GLYOXALASE-RELATED"/>
    <property type="match status" value="1"/>
</dbReference>
<comment type="caution">
    <text evidence="2">The sequence shown here is derived from an EMBL/GenBank/DDBJ whole genome shotgun (WGS) entry which is preliminary data.</text>
</comment>
<dbReference type="InterPro" id="IPR037523">
    <property type="entry name" value="VOC_core"/>
</dbReference>
<dbReference type="Gene3D" id="3.10.180.10">
    <property type="entry name" value="2,3-Dihydroxybiphenyl 1,2-Dioxygenase, domain 1"/>
    <property type="match status" value="1"/>
</dbReference>
<feature type="domain" description="VOC" evidence="1">
    <location>
        <begin position="4"/>
        <end position="121"/>
    </location>
</feature>
<dbReference type="Pfam" id="PF00903">
    <property type="entry name" value="Glyoxalase"/>
    <property type="match status" value="1"/>
</dbReference>
<protein>
    <recommendedName>
        <fullName evidence="1">VOC domain-containing protein</fullName>
    </recommendedName>
</protein>
<sequence length="124" mass="13569">MIAGIQDVYYYVDDMAQAVAFYRDTLGLRLISESPHWSVFDVGGVRLGLHKAEGNPIRSSLNHAGIYAGATVTFKVRGIQQEVERLQSAGVKFIGDVVDEPFGILAAFQDLDGNIIKLMEPKAV</sequence>
<evidence type="ECO:0000313" key="3">
    <source>
        <dbReference type="Proteomes" id="UP000318834"/>
    </source>
</evidence>
<dbReference type="SUPFAM" id="SSF54593">
    <property type="entry name" value="Glyoxalase/Bleomycin resistance protein/Dihydroxybiphenyl dioxygenase"/>
    <property type="match status" value="1"/>
</dbReference>
<proteinExistence type="predicted"/>
<dbReference type="PANTHER" id="PTHR33993:SF2">
    <property type="entry name" value="VOC DOMAIN-CONTAINING PROTEIN"/>
    <property type="match status" value="1"/>
</dbReference>
<gene>
    <name evidence="2" type="ORF">E6H05_11790</name>
</gene>
<dbReference type="InterPro" id="IPR029068">
    <property type="entry name" value="Glyas_Bleomycin-R_OHBP_Dase"/>
</dbReference>
<dbReference type="EMBL" id="VBAP01000097">
    <property type="protein sequence ID" value="TMI71958.1"/>
    <property type="molecule type" value="Genomic_DNA"/>
</dbReference>